<evidence type="ECO:0000259" key="7">
    <source>
        <dbReference type="Pfam" id="PF02837"/>
    </source>
</evidence>
<evidence type="ECO:0000313" key="11">
    <source>
        <dbReference type="Proteomes" id="UP000238642"/>
    </source>
</evidence>
<dbReference type="PANTHER" id="PTHR42732:SF1">
    <property type="entry name" value="BETA-MANNOSIDASE"/>
    <property type="match status" value="1"/>
</dbReference>
<dbReference type="InterPro" id="IPR006104">
    <property type="entry name" value="Glyco_hydro_2_N"/>
</dbReference>
<dbReference type="InterPro" id="IPR036156">
    <property type="entry name" value="Beta-gal/glucu_dom_sf"/>
</dbReference>
<dbReference type="InterPro" id="IPR051913">
    <property type="entry name" value="GH2_Domain-Containing"/>
</dbReference>
<evidence type="ECO:0000313" key="10">
    <source>
        <dbReference type="EMBL" id="PRD54238.1"/>
    </source>
</evidence>
<dbReference type="AlphaFoldDB" id="A0A2S9JM99"/>
<dbReference type="Gene3D" id="2.60.40.10">
    <property type="entry name" value="Immunoglobulins"/>
    <property type="match status" value="3"/>
</dbReference>
<comment type="caution">
    <text evidence="10">The sequence shown here is derived from an EMBL/GenBank/DDBJ whole genome shotgun (WGS) entry which is preliminary data.</text>
</comment>
<accession>A0A2S9JM99</accession>
<keyword evidence="4" id="KW-0732">Signal</keyword>
<feature type="chain" id="PRO_5015449960" evidence="4">
    <location>
        <begin position="24"/>
        <end position="814"/>
    </location>
</feature>
<evidence type="ECO:0000256" key="1">
    <source>
        <dbReference type="ARBA" id="ARBA00007401"/>
    </source>
</evidence>
<dbReference type="SUPFAM" id="SSF51445">
    <property type="entry name" value="(Trans)glycosidases"/>
    <property type="match status" value="1"/>
</dbReference>
<dbReference type="InterPro" id="IPR040605">
    <property type="entry name" value="Glyco_hydro2_dom5"/>
</dbReference>
<dbReference type="EMBL" id="PVBS01000002">
    <property type="protein sequence ID" value="PRD54238.1"/>
    <property type="molecule type" value="Genomic_DNA"/>
</dbReference>
<feature type="domain" description="Glycoside hydrolase family 2 immunoglobulin-like beta-sandwich" evidence="5">
    <location>
        <begin position="205"/>
        <end position="304"/>
    </location>
</feature>
<evidence type="ECO:0000259" key="5">
    <source>
        <dbReference type="Pfam" id="PF00703"/>
    </source>
</evidence>
<dbReference type="Pfam" id="PF18565">
    <property type="entry name" value="Glyco_hydro2_C5"/>
    <property type="match status" value="1"/>
</dbReference>
<dbReference type="InterPro" id="IPR006101">
    <property type="entry name" value="Glyco_hydro_2"/>
</dbReference>
<protein>
    <submittedName>
        <fullName evidence="10">Beta-galactosidase</fullName>
    </submittedName>
</protein>
<evidence type="ECO:0000259" key="9">
    <source>
        <dbReference type="Pfam" id="PF18565"/>
    </source>
</evidence>
<organism evidence="10 11">
    <name type="scientific">Sphingobacterium gobiense</name>
    <dbReference type="NCBI Taxonomy" id="1382456"/>
    <lineage>
        <taxon>Bacteria</taxon>
        <taxon>Pseudomonadati</taxon>
        <taxon>Bacteroidota</taxon>
        <taxon>Sphingobacteriia</taxon>
        <taxon>Sphingobacteriales</taxon>
        <taxon>Sphingobacteriaceae</taxon>
        <taxon>Sphingobacterium</taxon>
    </lineage>
</organism>
<dbReference type="InterPro" id="IPR032311">
    <property type="entry name" value="DUF4982"/>
</dbReference>
<dbReference type="RefSeq" id="WP_105726413.1">
    <property type="nucleotide sequence ID" value="NZ_PVBS01000002.1"/>
</dbReference>
<name>A0A2S9JM99_9SPHI</name>
<dbReference type="InterPro" id="IPR008979">
    <property type="entry name" value="Galactose-bd-like_sf"/>
</dbReference>
<proteinExistence type="inferred from homology"/>
<feature type="domain" description="Glycoside hydrolase family 2 catalytic" evidence="6">
    <location>
        <begin position="312"/>
        <end position="519"/>
    </location>
</feature>
<evidence type="ECO:0000259" key="6">
    <source>
        <dbReference type="Pfam" id="PF02836"/>
    </source>
</evidence>
<dbReference type="Pfam" id="PF16355">
    <property type="entry name" value="DUF4982"/>
    <property type="match status" value="1"/>
</dbReference>
<dbReference type="Pfam" id="PF02836">
    <property type="entry name" value="Glyco_hydro_2_C"/>
    <property type="match status" value="1"/>
</dbReference>
<reference evidence="10 11" key="1">
    <citation type="submission" date="2018-02" db="EMBL/GenBank/DDBJ databases">
        <title>The draft genome of Sphingobacterium gobiense H7.</title>
        <authorList>
            <person name="Li L."/>
            <person name="Liu L."/>
            <person name="Zhang X."/>
            <person name="Wang T."/>
            <person name="Liang L."/>
        </authorList>
    </citation>
    <scope>NUCLEOTIDE SEQUENCE [LARGE SCALE GENOMIC DNA]</scope>
    <source>
        <strain evidence="10 11">ACCC 05757</strain>
    </source>
</reference>
<feature type="signal peptide" evidence="4">
    <location>
        <begin position="1"/>
        <end position="23"/>
    </location>
</feature>
<dbReference type="Pfam" id="PF00703">
    <property type="entry name" value="Glyco_hydro_2"/>
    <property type="match status" value="1"/>
</dbReference>
<keyword evidence="3" id="KW-0326">Glycosidase</keyword>
<evidence type="ECO:0000256" key="2">
    <source>
        <dbReference type="ARBA" id="ARBA00022801"/>
    </source>
</evidence>
<feature type="domain" description="DUF4982" evidence="8">
    <location>
        <begin position="631"/>
        <end position="692"/>
    </location>
</feature>
<dbReference type="PANTHER" id="PTHR42732">
    <property type="entry name" value="BETA-GALACTOSIDASE"/>
    <property type="match status" value="1"/>
</dbReference>
<feature type="domain" description="Glycoside hydrolase family 2" evidence="9">
    <location>
        <begin position="708"/>
        <end position="809"/>
    </location>
</feature>
<dbReference type="Gene3D" id="2.60.120.260">
    <property type="entry name" value="Galactose-binding domain-like"/>
    <property type="match status" value="1"/>
</dbReference>
<dbReference type="Gene3D" id="3.20.20.80">
    <property type="entry name" value="Glycosidases"/>
    <property type="match status" value="1"/>
</dbReference>
<keyword evidence="2" id="KW-0378">Hydrolase</keyword>
<dbReference type="GO" id="GO:0005975">
    <property type="term" value="P:carbohydrate metabolic process"/>
    <property type="evidence" value="ECO:0007669"/>
    <property type="project" value="InterPro"/>
</dbReference>
<dbReference type="PRINTS" id="PR00132">
    <property type="entry name" value="GLHYDRLASE2"/>
</dbReference>
<feature type="domain" description="Glycosyl hydrolases family 2 sugar binding" evidence="7">
    <location>
        <begin position="34"/>
        <end position="183"/>
    </location>
</feature>
<dbReference type="SUPFAM" id="SSF49785">
    <property type="entry name" value="Galactose-binding domain-like"/>
    <property type="match status" value="1"/>
</dbReference>
<dbReference type="Pfam" id="PF02837">
    <property type="entry name" value="Glyco_hydro_2_N"/>
    <property type="match status" value="1"/>
</dbReference>
<evidence type="ECO:0000256" key="3">
    <source>
        <dbReference type="ARBA" id="ARBA00023295"/>
    </source>
</evidence>
<dbReference type="GO" id="GO:0004553">
    <property type="term" value="F:hydrolase activity, hydrolyzing O-glycosyl compounds"/>
    <property type="evidence" value="ECO:0007669"/>
    <property type="project" value="InterPro"/>
</dbReference>
<dbReference type="Proteomes" id="UP000238642">
    <property type="component" value="Unassembled WGS sequence"/>
</dbReference>
<dbReference type="InterPro" id="IPR013783">
    <property type="entry name" value="Ig-like_fold"/>
</dbReference>
<sequence>MLRGEKILSFLLTVLLSSSVLQAQVRSAISLEKGWRFHKGEIPGAESNAIDDTNWEQVVVPHDWAIKDPFDKEIDKQVIAIEQNGEKIPTEKTGRTGSLPYIGVGWYRLVLPEVDVNNKKATLVFDGAMSDAHVYINGRKVGSWAYGYNSFHFDITPYLQDQGHNLLAVRLENKGLSSRWYPGAGIYRPVNLVLSNPSGVRTWGMFVKTPIANEDYARINIRTELEGVRNKNLKVITTITDQSGRIVAQRKGEFDNVQEIVEENIDITKPKRWSPEDPSLYCAKIEIYENGRLLDMDSTRFGIRDVQINAQGGFMLNGKSRKLKGVCLHHDLGPLGAALNKAALRRQLQIMKDMGADAIRTAHNMPSPWQMDLCDELGLMVIAESFDEWKYAKVKNGYNRLYDEWAEKDLVNLIRRHRNHPSIVMWSIGNEVPEQRSANGGRMVKLLQDICHREDPTRLVTVGMDRVDNAITNGFAAVLDVPGLNYRTHLYETAYGKLPQGFILGSETASTVSSRGIYKFPAIEGKEVKYDDGQSSSYDLESCSWSNLPEDDWILQDDKSWVIGEFVWTGFDYLGEPTPYDGYWPSRSSYFGICDLAGLPKDRYYLYKSRWDTVESTLHILPHWTWDGKEGDTIPVYCYSSYPEAELFVNGVSQGKRKKDPLSRLDRYRLRWNEVVYQPGTIKVIAYDAAGEIAESKTVHTASKPTTIYLKADKTILDADGKDLAFVTVEIRDEEGNLCPHADLPLRFEVEGAGIFKAVCNGDATSLEMFHEPKMNAFNGKLVVLVQSVEKSGTIDLKVKGPELNTASIRMMAQ</sequence>
<gene>
    <name evidence="10" type="ORF">C5749_12230</name>
</gene>
<dbReference type="SUPFAM" id="SSF49303">
    <property type="entry name" value="beta-Galactosidase/glucuronidase domain"/>
    <property type="match status" value="1"/>
</dbReference>
<keyword evidence="11" id="KW-1185">Reference proteome</keyword>
<comment type="similarity">
    <text evidence="1">Belongs to the glycosyl hydrolase 2 family.</text>
</comment>
<dbReference type="InterPro" id="IPR006102">
    <property type="entry name" value="Ig-like_GH2"/>
</dbReference>
<dbReference type="InterPro" id="IPR006103">
    <property type="entry name" value="Glyco_hydro_2_cat"/>
</dbReference>
<dbReference type="InterPro" id="IPR017853">
    <property type="entry name" value="GH"/>
</dbReference>
<dbReference type="OrthoDB" id="9801077at2"/>
<evidence type="ECO:0000259" key="8">
    <source>
        <dbReference type="Pfam" id="PF16355"/>
    </source>
</evidence>
<evidence type="ECO:0000256" key="4">
    <source>
        <dbReference type="SAM" id="SignalP"/>
    </source>
</evidence>